<reference evidence="5 6" key="1">
    <citation type="journal article" date="2021" name="Elife">
        <title>Chloroplast acquisition without the gene transfer in kleptoplastic sea slugs, Plakobranchus ocellatus.</title>
        <authorList>
            <person name="Maeda T."/>
            <person name="Takahashi S."/>
            <person name="Yoshida T."/>
            <person name="Shimamura S."/>
            <person name="Takaki Y."/>
            <person name="Nagai Y."/>
            <person name="Toyoda A."/>
            <person name="Suzuki Y."/>
            <person name="Arimoto A."/>
            <person name="Ishii H."/>
            <person name="Satoh N."/>
            <person name="Nishiyama T."/>
            <person name="Hasebe M."/>
            <person name="Maruyama T."/>
            <person name="Minagawa J."/>
            <person name="Obokata J."/>
            <person name="Shigenobu S."/>
        </authorList>
    </citation>
    <scope>NUCLEOTIDE SEQUENCE [LARGE SCALE GENOMIC DNA]</scope>
</reference>
<organism evidence="5 6">
    <name type="scientific">Plakobranchus ocellatus</name>
    <dbReference type="NCBI Taxonomy" id="259542"/>
    <lineage>
        <taxon>Eukaryota</taxon>
        <taxon>Metazoa</taxon>
        <taxon>Spiralia</taxon>
        <taxon>Lophotrochozoa</taxon>
        <taxon>Mollusca</taxon>
        <taxon>Gastropoda</taxon>
        <taxon>Heterobranchia</taxon>
        <taxon>Euthyneura</taxon>
        <taxon>Panpulmonata</taxon>
        <taxon>Sacoglossa</taxon>
        <taxon>Placobranchoidea</taxon>
        <taxon>Plakobranchidae</taxon>
        <taxon>Plakobranchus</taxon>
    </lineage>
</organism>
<keyword evidence="6" id="KW-1185">Reference proteome</keyword>
<sequence>MISDVTDEQTSQRNQTVLDDVKEQCMGHKLCSLESVCPSDSRLVVHYMCVEGDQLDSKSCPQQSEVTSKYGHIQSVHYPKKMKRPGKSREYLCHWKIRPPDGHQVVINILDIVTRGSNENCDAGLVISGNSCEGKDRMCASRILCGIEADRKLVRCGNVDIKLRKSNIVYPLRFWLFFQVYPIGKNPDGNSSLPCLVNDVNSQSIATNATSILPEHLKKANITDILIILLAVISSISIVLLVILIVFCL</sequence>
<feature type="domain" description="CUB" evidence="4">
    <location>
        <begin position="60"/>
        <end position="139"/>
    </location>
</feature>
<evidence type="ECO:0000313" key="5">
    <source>
        <dbReference type="EMBL" id="GFO36906.1"/>
    </source>
</evidence>
<gene>
    <name evidence="5" type="ORF">PoB_006341100</name>
</gene>
<name>A0AAV4CYL7_9GAST</name>
<evidence type="ECO:0000256" key="2">
    <source>
        <dbReference type="PROSITE-ProRule" id="PRU00059"/>
    </source>
</evidence>
<dbReference type="AlphaFoldDB" id="A0AAV4CYL7"/>
<keyword evidence="3" id="KW-0812">Transmembrane</keyword>
<evidence type="ECO:0000256" key="3">
    <source>
        <dbReference type="SAM" id="Phobius"/>
    </source>
</evidence>
<accession>A0AAV4CYL7</accession>
<comment type="caution">
    <text evidence="5">The sequence shown here is derived from an EMBL/GenBank/DDBJ whole genome shotgun (WGS) entry which is preliminary data.</text>
</comment>
<dbReference type="SUPFAM" id="SSF49854">
    <property type="entry name" value="Spermadhesin, CUB domain"/>
    <property type="match status" value="1"/>
</dbReference>
<dbReference type="EMBL" id="BLXT01007159">
    <property type="protein sequence ID" value="GFO36906.1"/>
    <property type="molecule type" value="Genomic_DNA"/>
</dbReference>
<protein>
    <recommendedName>
        <fullName evidence="4">CUB domain-containing protein</fullName>
    </recommendedName>
</protein>
<keyword evidence="3" id="KW-0472">Membrane</keyword>
<dbReference type="PROSITE" id="PS01180">
    <property type="entry name" value="CUB"/>
    <property type="match status" value="1"/>
</dbReference>
<dbReference type="InterPro" id="IPR035914">
    <property type="entry name" value="Sperma_CUB_dom_sf"/>
</dbReference>
<keyword evidence="3" id="KW-1133">Transmembrane helix</keyword>
<dbReference type="Proteomes" id="UP000735302">
    <property type="component" value="Unassembled WGS sequence"/>
</dbReference>
<evidence type="ECO:0000259" key="4">
    <source>
        <dbReference type="PROSITE" id="PS01180"/>
    </source>
</evidence>
<dbReference type="InterPro" id="IPR000859">
    <property type="entry name" value="CUB_dom"/>
</dbReference>
<keyword evidence="1" id="KW-1015">Disulfide bond</keyword>
<proteinExistence type="predicted"/>
<dbReference type="Pfam" id="PF00431">
    <property type="entry name" value="CUB"/>
    <property type="match status" value="1"/>
</dbReference>
<evidence type="ECO:0000313" key="6">
    <source>
        <dbReference type="Proteomes" id="UP000735302"/>
    </source>
</evidence>
<comment type="caution">
    <text evidence="2">Lacks conserved residue(s) required for the propagation of feature annotation.</text>
</comment>
<feature type="transmembrane region" description="Helical" evidence="3">
    <location>
        <begin position="225"/>
        <end position="248"/>
    </location>
</feature>
<feature type="non-terminal residue" evidence="5">
    <location>
        <position position="249"/>
    </location>
</feature>
<evidence type="ECO:0000256" key="1">
    <source>
        <dbReference type="ARBA" id="ARBA00023157"/>
    </source>
</evidence>
<dbReference type="Gene3D" id="2.60.120.290">
    <property type="entry name" value="Spermadhesin, CUB domain"/>
    <property type="match status" value="1"/>
</dbReference>